<proteinExistence type="predicted"/>
<accession>X8CHF5</accession>
<dbReference type="PANTHER" id="PTHR47649:SF1">
    <property type="entry name" value="RIBONUCLEASE D"/>
    <property type="match status" value="1"/>
</dbReference>
<dbReference type="GO" id="GO:0000166">
    <property type="term" value="F:nucleotide binding"/>
    <property type="evidence" value="ECO:0007669"/>
    <property type="project" value="InterPro"/>
</dbReference>
<dbReference type="InterPro" id="IPR051086">
    <property type="entry name" value="RNase_D-like"/>
</dbReference>
<dbReference type="Gene3D" id="1.10.150.80">
    <property type="entry name" value="HRDC domain"/>
    <property type="match status" value="1"/>
</dbReference>
<dbReference type="GO" id="GO:0003676">
    <property type="term" value="F:nucleic acid binding"/>
    <property type="evidence" value="ECO:0007669"/>
    <property type="project" value="InterPro"/>
</dbReference>
<dbReference type="SUPFAM" id="SSF47819">
    <property type="entry name" value="HRDC-like"/>
    <property type="match status" value="1"/>
</dbReference>
<evidence type="ECO:0000313" key="3">
    <source>
        <dbReference type="EMBL" id="EUA54725.1"/>
    </source>
</evidence>
<feature type="region of interest" description="Disordered" evidence="1">
    <location>
        <begin position="84"/>
        <end position="137"/>
    </location>
</feature>
<feature type="compositionally biased region" description="Basic residues" evidence="1">
    <location>
        <begin position="86"/>
        <end position="95"/>
    </location>
</feature>
<dbReference type="Pfam" id="PF00570">
    <property type="entry name" value="HRDC"/>
    <property type="match status" value="1"/>
</dbReference>
<feature type="domain" description="HRDC" evidence="2">
    <location>
        <begin position="21"/>
        <end position="108"/>
    </location>
</feature>
<comment type="caution">
    <text evidence="3">The sequence shown here is derived from an EMBL/GenBank/DDBJ whole genome shotgun (WGS) entry which is preliminary data.</text>
</comment>
<dbReference type="InterPro" id="IPR010997">
    <property type="entry name" value="HRDC-like_sf"/>
</dbReference>
<sequence length="146" mass="16928">MAPSTRRDHWRRTSGIHRVRDRRGLAAVRELWTVRDRIAQRRDVAPGRILPDSAIIDAAIADPKTVEDLIALPVFRGPSSAAARRSGWRRWRRQGKTLNPWTRSSRQRATARRGGSSTDRRPPRGWMRPGRRSRSCRSECRCPWRT</sequence>
<organism evidence="3">
    <name type="scientific">Mycobacterium xenopi 4042</name>
    <dbReference type="NCBI Taxonomy" id="1299334"/>
    <lineage>
        <taxon>Bacteria</taxon>
        <taxon>Bacillati</taxon>
        <taxon>Actinomycetota</taxon>
        <taxon>Actinomycetes</taxon>
        <taxon>Mycobacteriales</taxon>
        <taxon>Mycobacteriaceae</taxon>
        <taxon>Mycobacterium</taxon>
    </lineage>
</organism>
<evidence type="ECO:0000259" key="2">
    <source>
        <dbReference type="PROSITE" id="PS50967"/>
    </source>
</evidence>
<name>X8CHF5_MYCXE</name>
<dbReference type="InterPro" id="IPR044876">
    <property type="entry name" value="HRDC_dom_sf"/>
</dbReference>
<dbReference type="PROSITE" id="PS50967">
    <property type="entry name" value="HRDC"/>
    <property type="match status" value="1"/>
</dbReference>
<dbReference type="InterPro" id="IPR002121">
    <property type="entry name" value="HRDC_dom"/>
</dbReference>
<gene>
    <name evidence="3" type="ORF">I553_1517</name>
</gene>
<dbReference type="AlphaFoldDB" id="X8CHF5"/>
<evidence type="ECO:0000256" key="1">
    <source>
        <dbReference type="SAM" id="MobiDB-lite"/>
    </source>
</evidence>
<dbReference type="EMBL" id="JAOB01000032">
    <property type="protein sequence ID" value="EUA54725.1"/>
    <property type="molecule type" value="Genomic_DNA"/>
</dbReference>
<dbReference type="PANTHER" id="PTHR47649">
    <property type="entry name" value="RIBONUCLEASE D"/>
    <property type="match status" value="1"/>
</dbReference>
<dbReference type="SMART" id="SM00341">
    <property type="entry name" value="HRDC"/>
    <property type="match status" value="1"/>
</dbReference>
<protein>
    <submittedName>
        <fullName evidence="3">HRDC domain protein</fullName>
    </submittedName>
</protein>
<reference evidence="3" key="1">
    <citation type="submission" date="2014-01" db="EMBL/GenBank/DDBJ databases">
        <authorList>
            <person name="Brown-Elliot B."/>
            <person name="Wallace R."/>
            <person name="Lenaerts A."/>
            <person name="Ordway D."/>
            <person name="DeGroote M.A."/>
            <person name="Parker T."/>
            <person name="Sizemore C."/>
            <person name="Tallon L.J."/>
            <person name="Sadzewicz L.K."/>
            <person name="Sengamalay N."/>
            <person name="Fraser C.M."/>
            <person name="Hine E."/>
            <person name="Shefchek K.A."/>
            <person name="Das S.P."/>
            <person name="Tettelin H."/>
        </authorList>
    </citation>
    <scope>NUCLEOTIDE SEQUENCE [LARGE SCALE GENOMIC DNA]</scope>
    <source>
        <strain evidence="3">4042</strain>
    </source>
</reference>
<dbReference type="PATRIC" id="fig|1299334.3.peg.3327"/>